<evidence type="ECO:0000313" key="8">
    <source>
        <dbReference type="Proteomes" id="UP000037600"/>
    </source>
</evidence>
<dbReference type="STRING" id="1513271.XM47_14520"/>
<evidence type="ECO:0000256" key="6">
    <source>
        <dbReference type="RuleBase" id="RU363076"/>
    </source>
</evidence>
<reference evidence="7 8" key="1">
    <citation type="submission" date="2015-04" db="EMBL/GenBank/DDBJ databases">
        <title>Draft Genome Sequence of the Novel Agar-Digesting Marine Bacterium Q1.</title>
        <authorList>
            <person name="Li Y."/>
            <person name="Li D."/>
            <person name="Chen G."/>
            <person name="Du Z."/>
        </authorList>
    </citation>
    <scope>NUCLEOTIDE SEQUENCE [LARGE SCALE GENOMIC DNA]</scope>
    <source>
        <strain evidence="7 8">Q1</strain>
    </source>
</reference>
<name>A0A0J8GNM8_9ALTE</name>
<keyword evidence="3 6" id="KW-0812">Transmembrane</keyword>
<sequence>MFAFVIAFCLLCSLGVWQIQRGIVKQEIRYQEQAEIQDLSNLFTSVERFSKSDLKKLQGQQVHIQAERLGSEIWYVENKIFNKKLGVDVIAVFKLSNSNQVVFINFGWIAVGENRAPRELTQALPDVLNEMGQIQIIELNPFMQGDIRTEQGKKIIQQIDLNVFKREENIESYPILIHVTNKNKFGFRSNWAPSVMTADKHFAYAIQWFGLALCLTIIIIIRAIKWNPQIES</sequence>
<dbReference type="GO" id="GO:0005886">
    <property type="term" value="C:plasma membrane"/>
    <property type="evidence" value="ECO:0007669"/>
    <property type="project" value="UniProtKB-SubCell"/>
</dbReference>
<dbReference type="InterPro" id="IPR045214">
    <property type="entry name" value="Surf1/Surf4"/>
</dbReference>
<evidence type="ECO:0000256" key="2">
    <source>
        <dbReference type="ARBA" id="ARBA00007165"/>
    </source>
</evidence>
<protein>
    <recommendedName>
        <fullName evidence="6">SURF1-like protein</fullName>
    </recommendedName>
</protein>
<keyword evidence="4 6" id="KW-1133">Transmembrane helix</keyword>
<dbReference type="CDD" id="cd06662">
    <property type="entry name" value="SURF1"/>
    <property type="match status" value="1"/>
</dbReference>
<evidence type="ECO:0000256" key="4">
    <source>
        <dbReference type="ARBA" id="ARBA00022989"/>
    </source>
</evidence>
<keyword evidence="8" id="KW-1185">Reference proteome</keyword>
<dbReference type="PANTHER" id="PTHR23427">
    <property type="entry name" value="SURFEIT LOCUS PROTEIN"/>
    <property type="match status" value="1"/>
</dbReference>
<keyword evidence="6" id="KW-1003">Cell membrane</keyword>
<dbReference type="AlphaFoldDB" id="A0A0J8GNM8"/>
<evidence type="ECO:0000256" key="5">
    <source>
        <dbReference type="ARBA" id="ARBA00023136"/>
    </source>
</evidence>
<organism evidence="7 8">
    <name type="scientific">Catenovulum maritimum</name>
    <dbReference type="NCBI Taxonomy" id="1513271"/>
    <lineage>
        <taxon>Bacteria</taxon>
        <taxon>Pseudomonadati</taxon>
        <taxon>Pseudomonadota</taxon>
        <taxon>Gammaproteobacteria</taxon>
        <taxon>Alteromonadales</taxon>
        <taxon>Alteromonadaceae</taxon>
        <taxon>Catenovulum</taxon>
    </lineage>
</organism>
<comment type="similarity">
    <text evidence="2 6">Belongs to the SURF1 family.</text>
</comment>
<dbReference type="EMBL" id="LAZL01000025">
    <property type="protein sequence ID" value="KMT64392.1"/>
    <property type="molecule type" value="Genomic_DNA"/>
</dbReference>
<dbReference type="Proteomes" id="UP000037600">
    <property type="component" value="Unassembled WGS sequence"/>
</dbReference>
<dbReference type="PROSITE" id="PS50895">
    <property type="entry name" value="SURF1"/>
    <property type="match status" value="1"/>
</dbReference>
<comment type="caution">
    <text evidence="6">Lacks conserved residue(s) required for the propagation of feature annotation.</text>
</comment>
<comment type="subcellular location">
    <subcellularLocation>
        <location evidence="6">Cell membrane</location>
        <topology evidence="6">Multi-pass membrane protein</topology>
    </subcellularLocation>
    <subcellularLocation>
        <location evidence="1">Membrane</location>
    </subcellularLocation>
</comment>
<dbReference type="PANTHER" id="PTHR23427:SF2">
    <property type="entry name" value="SURFEIT LOCUS PROTEIN 1"/>
    <property type="match status" value="1"/>
</dbReference>
<comment type="caution">
    <text evidence="7">The sequence shown here is derived from an EMBL/GenBank/DDBJ whole genome shotgun (WGS) entry which is preliminary data.</text>
</comment>
<dbReference type="InterPro" id="IPR002994">
    <property type="entry name" value="Surf1/Shy1"/>
</dbReference>
<feature type="transmembrane region" description="Helical" evidence="6">
    <location>
        <begin position="202"/>
        <end position="224"/>
    </location>
</feature>
<evidence type="ECO:0000256" key="1">
    <source>
        <dbReference type="ARBA" id="ARBA00004370"/>
    </source>
</evidence>
<keyword evidence="5 6" id="KW-0472">Membrane</keyword>
<evidence type="ECO:0000313" key="7">
    <source>
        <dbReference type="EMBL" id="KMT64392.1"/>
    </source>
</evidence>
<proteinExistence type="inferred from homology"/>
<dbReference type="Pfam" id="PF02104">
    <property type="entry name" value="SURF1"/>
    <property type="match status" value="1"/>
</dbReference>
<gene>
    <name evidence="7" type="ORF">XM47_14520</name>
</gene>
<evidence type="ECO:0000256" key="3">
    <source>
        <dbReference type="ARBA" id="ARBA00022692"/>
    </source>
</evidence>
<accession>A0A0J8GNM8</accession>